<sequence length="357" mass="39123">MSGVLHATGDLVGDRYEVANYIGQGGMQEVYRVHDQLLERDVVLKSPKNPTAKKRFSRSATLSARVNHDNVAKTLDYVEEDDRFYLVEELIEGCDLGHFLKNYVAMLDPFAAGRVMHHLAKGLAASHHVNVIHRDLKPTNVMVVGGRDFIGFKITDFGIAKMAQEEIQEAVAGDEEGLTSSQTALGALPYMAPETIDDMKHAGKPADVWAIAALTFEILTGKRPFGAGYKAVPLIQAAQVPPLPAPLISKSQFTPFVTAIFDLIKLCMQKDPAARPTADQLVAACEGLYYSTVPREFGTIKRFDNNNWGFATTVGSDIFCHVDSVYAEPALAIGERVWMSPYPGSPSRRAFPIVKAK</sequence>
<dbReference type="Gene3D" id="3.30.200.20">
    <property type="entry name" value="Phosphorylase Kinase, domain 1"/>
    <property type="match status" value="1"/>
</dbReference>
<dbReference type="Proteomes" id="UP000540490">
    <property type="component" value="Unassembled WGS sequence"/>
</dbReference>
<evidence type="ECO:0000256" key="2">
    <source>
        <dbReference type="ARBA" id="ARBA00022741"/>
    </source>
</evidence>
<evidence type="ECO:0000313" key="6">
    <source>
        <dbReference type="EMBL" id="MBB2166159.1"/>
    </source>
</evidence>
<evidence type="ECO:0000256" key="1">
    <source>
        <dbReference type="ARBA" id="ARBA00022679"/>
    </source>
</evidence>
<dbReference type="CDD" id="cd14014">
    <property type="entry name" value="STKc_PknB_like"/>
    <property type="match status" value="1"/>
</dbReference>
<proteinExistence type="predicted"/>
<dbReference type="SUPFAM" id="SSF50249">
    <property type="entry name" value="Nucleic acid-binding proteins"/>
    <property type="match status" value="1"/>
</dbReference>
<dbReference type="RefSeq" id="WP_182975198.1">
    <property type="nucleotide sequence ID" value="NZ_JABEQN010000026.1"/>
</dbReference>
<keyword evidence="8" id="KW-1185">Reference proteome</keyword>
<dbReference type="PANTHER" id="PTHR43289">
    <property type="entry name" value="MITOGEN-ACTIVATED PROTEIN KINASE KINASE KINASE 20-RELATED"/>
    <property type="match status" value="1"/>
</dbReference>
<dbReference type="InterPro" id="IPR011009">
    <property type="entry name" value="Kinase-like_dom_sf"/>
</dbReference>
<evidence type="ECO:0000313" key="9">
    <source>
        <dbReference type="Proteomes" id="UP000561077"/>
    </source>
</evidence>
<dbReference type="Pfam" id="PF00069">
    <property type="entry name" value="Pkinase"/>
    <property type="match status" value="1"/>
</dbReference>
<dbReference type="PROSITE" id="PS00108">
    <property type="entry name" value="PROTEIN_KINASE_ST"/>
    <property type="match status" value="1"/>
</dbReference>
<keyword evidence="4" id="KW-0067">ATP-binding</keyword>
<keyword evidence="1" id="KW-0808">Transferase</keyword>
<dbReference type="Proteomes" id="UP000561077">
    <property type="component" value="Unassembled WGS sequence"/>
</dbReference>
<dbReference type="EMBL" id="JABEQN010000026">
    <property type="protein sequence ID" value="MBB2195294.1"/>
    <property type="molecule type" value="Genomic_DNA"/>
</dbReference>
<evidence type="ECO:0000313" key="7">
    <source>
        <dbReference type="EMBL" id="MBB2195294.1"/>
    </source>
</evidence>
<evidence type="ECO:0000313" key="8">
    <source>
        <dbReference type="Proteomes" id="UP000540490"/>
    </source>
</evidence>
<dbReference type="InterPro" id="IPR000719">
    <property type="entry name" value="Prot_kinase_dom"/>
</dbReference>
<dbReference type="EMBL" id="JABEQO010000026">
    <property type="protein sequence ID" value="MBB2166159.1"/>
    <property type="molecule type" value="Genomic_DNA"/>
</dbReference>
<dbReference type="SMART" id="SM00220">
    <property type="entry name" value="S_TKc"/>
    <property type="match status" value="1"/>
</dbReference>
<dbReference type="SUPFAM" id="SSF56112">
    <property type="entry name" value="Protein kinase-like (PK-like)"/>
    <property type="match status" value="1"/>
</dbReference>
<evidence type="ECO:0000256" key="4">
    <source>
        <dbReference type="ARBA" id="ARBA00022840"/>
    </source>
</evidence>
<reference evidence="8 9" key="1">
    <citation type="submission" date="2020-04" db="EMBL/GenBank/DDBJ databases">
        <title>Description of novel Gluconacetobacter.</title>
        <authorList>
            <person name="Sombolestani A."/>
        </authorList>
    </citation>
    <scope>NUCLEOTIDE SEQUENCE [LARGE SCALE GENOMIC DNA]</scope>
    <source>
        <strain evidence="7 8">LMG 1728</strain>
        <strain evidence="6 9">LMG 1731</strain>
    </source>
</reference>
<evidence type="ECO:0000256" key="3">
    <source>
        <dbReference type="ARBA" id="ARBA00022777"/>
    </source>
</evidence>
<keyword evidence="2" id="KW-0547">Nucleotide-binding</keyword>
<dbReference type="InterPro" id="IPR012340">
    <property type="entry name" value="NA-bd_OB-fold"/>
</dbReference>
<dbReference type="GO" id="GO:0005524">
    <property type="term" value="F:ATP binding"/>
    <property type="evidence" value="ECO:0007669"/>
    <property type="project" value="UniProtKB-KW"/>
</dbReference>
<dbReference type="AlphaFoldDB" id="A0A7W4INS5"/>
<feature type="domain" description="Protein kinase" evidence="5">
    <location>
        <begin position="16"/>
        <end position="289"/>
    </location>
</feature>
<keyword evidence="3 6" id="KW-0418">Kinase</keyword>
<dbReference type="InterPro" id="IPR008271">
    <property type="entry name" value="Ser/Thr_kinase_AS"/>
</dbReference>
<gene>
    <name evidence="7" type="ORF">HLH25_17005</name>
    <name evidence="6" type="ORF">HLH26_16830</name>
</gene>
<name>A0A7W4INS5_9PROT</name>
<evidence type="ECO:0000259" key="5">
    <source>
        <dbReference type="PROSITE" id="PS50011"/>
    </source>
</evidence>
<protein>
    <submittedName>
        <fullName evidence="6">Protein kinase</fullName>
    </submittedName>
</protein>
<dbReference type="Gene3D" id="1.10.510.10">
    <property type="entry name" value="Transferase(Phosphotransferase) domain 1"/>
    <property type="match status" value="1"/>
</dbReference>
<accession>A0A7W4INS5</accession>
<dbReference type="GO" id="GO:0004674">
    <property type="term" value="F:protein serine/threonine kinase activity"/>
    <property type="evidence" value="ECO:0007669"/>
    <property type="project" value="TreeGrafter"/>
</dbReference>
<dbReference type="PANTHER" id="PTHR43289:SF30">
    <property type="entry name" value="NON-SPECIFIC SERINE_THREONINE PROTEIN KINASE"/>
    <property type="match status" value="1"/>
</dbReference>
<dbReference type="PROSITE" id="PS50011">
    <property type="entry name" value="PROTEIN_KINASE_DOM"/>
    <property type="match status" value="1"/>
</dbReference>
<comment type="caution">
    <text evidence="6">The sequence shown here is derived from an EMBL/GenBank/DDBJ whole genome shotgun (WGS) entry which is preliminary data.</text>
</comment>
<organism evidence="6 9">
    <name type="scientific">Gluconacetobacter dulcium</name>
    <dbReference type="NCBI Taxonomy" id="2729096"/>
    <lineage>
        <taxon>Bacteria</taxon>
        <taxon>Pseudomonadati</taxon>
        <taxon>Pseudomonadota</taxon>
        <taxon>Alphaproteobacteria</taxon>
        <taxon>Acetobacterales</taxon>
        <taxon>Acetobacteraceae</taxon>
        <taxon>Gluconacetobacter</taxon>
    </lineage>
</organism>